<dbReference type="SUPFAM" id="SSF48295">
    <property type="entry name" value="TrpR-like"/>
    <property type="match status" value="1"/>
</dbReference>
<name>A0A9X7Y6M2_LACJH</name>
<dbReference type="AlphaFoldDB" id="A0A9X7Y6M2"/>
<evidence type="ECO:0000256" key="1">
    <source>
        <dbReference type="ARBA" id="ARBA00038232"/>
    </source>
</evidence>
<dbReference type="PANTHER" id="PTHR33795">
    <property type="entry name" value="INSERTION ELEMENT IS150 PROTEIN INSJ"/>
    <property type="match status" value="1"/>
</dbReference>
<evidence type="ECO:0000259" key="2">
    <source>
        <dbReference type="Pfam" id="PF13518"/>
    </source>
</evidence>
<feature type="domain" description="Insertion element IS150 protein InsJ-like helix-turn-helix" evidence="2">
    <location>
        <begin position="9"/>
        <end position="60"/>
    </location>
</feature>
<evidence type="ECO:0000313" key="3">
    <source>
        <dbReference type="EMBL" id="QLL68852.1"/>
    </source>
</evidence>
<dbReference type="EMBL" id="CP047409">
    <property type="protein sequence ID" value="QLL68852.1"/>
    <property type="molecule type" value="Genomic_DNA"/>
</dbReference>
<dbReference type="Gene3D" id="1.10.10.10">
    <property type="entry name" value="Winged helix-like DNA-binding domain superfamily/Winged helix DNA-binding domain"/>
    <property type="match status" value="2"/>
</dbReference>
<dbReference type="InterPro" id="IPR055247">
    <property type="entry name" value="InsJ-like_HTH"/>
</dbReference>
<dbReference type="GO" id="GO:0043565">
    <property type="term" value="F:sequence-specific DNA binding"/>
    <property type="evidence" value="ECO:0007669"/>
    <property type="project" value="InterPro"/>
</dbReference>
<reference evidence="3 4" key="1">
    <citation type="submission" date="2020-01" db="EMBL/GenBank/DDBJ databases">
        <title>Complete and circular genome sequences of six lactobacillus isolates from horses.</title>
        <authorList>
            <person name="Hassan H.M."/>
        </authorList>
    </citation>
    <scope>NUCLEOTIDE SEQUENCE [LARGE SCALE GENOMIC DNA]</scope>
    <source>
        <strain evidence="3 4">3DG</strain>
    </source>
</reference>
<organism evidence="3 4">
    <name type="scientific">Lactobacillus johnsonii</name>
    <dbReference type="NCBI Taxonomy" id="33959"/>
    <lineage>
        <taxon>Bacteria</taxon>
        <taxon>Bacillati</taxon>
        <taxon>Bacillota</taxon>
        <taxon>Bacilli</taxon>
        <taxon>Lactobacillales</taxon>
        <taxon>Lactobacillaceae</taxon>
        <taxon>Lactobacillus</taxon>
    </lineage>
</organism>
<comment type="similarity">
    <text evidence="1">Belongs to the IS150/IS1296 orfA family.</text>
</comment>
<evidence type="ECO:0000313" key="4">
    <source>
        <dbReference type="Proteomes" id="UP000510788"/>
    </source>
</evidence>
<dbReference type="InterPro" id="IPR052057">
    <property type="entry name" value="IS150/IS1296_orfA-like"/>
</dbReference>
<gene>
    <name evidence="3" type="ORF">GTO82_08680</name>
</gene>
<feature type="domain" description="Insertion element IS150 protein InsJ-like helix-turn-helix" evidence="2">
    <location>
        <begin position="65"/>
        <end position="117"/>
    </location>
</feature>
<dbReference type="RefSeq" id="WP_180873215.1">
    <property type="nucleotide sequence ID" value="NZ_CP047409.1"/>
</dbReference>
<accession>A0A9X7Y6M2</accession>
<protein>
    <submittedName>
        <fullName evidence="3">Helix-turn-helix domain-containing protein</fullName>
    </submittedName>
</protein>
<dbReference type="Pfam" id="PF13518">
    <property type="entry name" value="HTH_28"/>
    <property type="match status" value="2"/>
</dbReference>
<proteinExistence type="inferred from homology"/>
<dbReference type="InterPro" id="IPR036388">
    <property type="entry name" value="WH-like_DNA-bd_sf"/>
</dbReference>
<sequence>MSKYAVETKLKTIELYKKGLGSRQIQCNLNIPSHSTIDRWIILFKKYGKAGLITKRTRKKYSGQFKLEVLNWRKEHNESYQATALKYGISNTGIIANWQRAYEEGGIDALFIKQGRPTMHKKAKHKKINKSELSELERLRLENRALYVEVEYLKKLDALVQKRGHLKKKDESSQN</sequence>
<dbReference type="InterPro" id="IPR010921">
    <property type="entry name" value="Trp_repressor/repl_initiator"/>
</dbReference>
<dbReference type="PANTHER" id="PTHR33795:SF1">
    <property type="entry name" value="INSERTION ELEMENT IS150 PROTEIN INSJ"/>
    <property type="match status" value="1"/>
</dbReference>
<dbReference type="Proteomes" id="UP000510788">
    <property type="component" value="Chromosome"/>
</dbReference>